<accession>A0A8H4W332</accession>
<feature type="compositionally biased region" description="Basic and acidic residues" evidence="5">
    <location>
        <begin position="9"/>
        <end position="19"/>
    </location>
</feature>
<feature type="transmembrane region" description="Helical" evidence="6">
    <location>
        <begin position="398"/>
        <end position="416"/>
    </location>
</feature>
<feature type="compositionally biased region" description="Basic and acidic residues" evidence="5">
    <location>
        <begin position="33"/>
        <end position="42"/>
    </location>
</feature>
<dbReference type="InterPro" id="IPR011701">
    <property type="entry name" value="MFS"/>
</dbReference>
<evidence type="ECO:0000256" key="3">
    <source>
        <dbReference type="ARBA" id="ARBA00022989"/>
    </source>
</evidence>
<dbReference type="GO" id="GO:0005886">
    <property type="term" value="C:plasma membrane"/>
    <property type="evidence" value="ECO:0007669"/>
    <property type="project" value="TreeGrafter"/>
</dbReference>
<sequence length="579" mass="61951">MSSSNGTSDSHDVIDEKPEAQVISSENDLATSNKEKPDVVGSVSDDKNLAGSEIATVEEDESKYLSGQKRALLAISLALVVFIVGLDGTIVSTAAPTISNHFNSLKDVGWYGSAFCSFQLFWGKIYNVLTAKASFLSAICIFEIGSLLAGVAPTSSCFIVGRAISGIGVSGIVSGAILIIADTVPLHQRPIYMAIVGGMEAISSVVGPLIGGALTTHASWRWCFYISLPVGGLAILLVMAFYRPQKANPSFQDFRKKAQDIDWLGIGIFIPAIICLILALQWGGTQYSWANVRIIVLLILFGLLLIIFIYIQIRRQELATLPPHIVRQRSMAFGLIFAFCGASVLSIIDFYLPIWFQAIKGVSAFQSAVMTLPIIISLVVGGVISAPAISFFGYYKPFMILGCILTSFGTGFLTTFKPWTGHSKWIAYQVLAGLGSGMSFQQPLLAAQVVLGEEDLSIGTAAVILAQNLGSAVSISIAQSIFTNKLVKELEEIPSVNPKVVQDAGATNLREAVSAQSLPSVILAYDKALTDSYYLATAFATLMIVGAVGIEWRSVKEKKDADTSKNTVPENSAMNATLT</sequence>
<dbReference type="Pfam" id="PF07690">
    <property type="entry name" value="MFS_1"/>
    <property type="match status" value="1"/>
</dbReference>
<comment type="caution">
    <text evidence="8">The sequence shown here is derived from an EMBL/GenBank/DDBJ whole genome shotgun (WGS) entry which is preliminary data.</text>
</comment>
<feature type="transmembrane region" description="Helical" evidence="6">
    <location>
        <begin position="71"/>
        <end position="96"/>
    </location>
</feature>
<dbReference type="Gene3D" id="1.20.1250.20">
    <property type="entry name" value="MFS general substrate transporter like domains"/>
    <property type="match status" value="2"/>
</dbReference>
<feature type="region of interest" description="Disordered" evidence="5">
    <location>
        <begin position="559"/>
        <end position="579"/>
    </location>
</feature>
<proteinExistence type="predicted"/>
<feature type="compositionally biased region" description="Polar residues" evidence="5">
    <location>
        <begin position="22"/>
        <end position="32"/>
    </location>
</feature>
<dbReference type="InterPro" id="IPR036259">
    <property type="entry name" value="MFS_trans_sf"/>
</dbReference>
<keyword evidence="9" id="KW-1185">Reference proteome</keyword>
<dbReference type="CDD" id="cd17502">
    <property type="entry name" value="MFS_Azr1_MDR_like"/>
    <property type="match status" value="1"/>
</dbReference>
<dbReference type="PANTHER" id="PTHR23501">
    <property type="entry name" value="MAJOR FACILITATOR SUPERFAMILY"/>
    <property type="match status" value="1"/>
</dbReference>
<feature type="region of interest" description="Disordered" evidence="5">
    <location>
        <begin position="1"/>
        <end position="42"/>
    </location>
</feature>
<dbReference type="EMBL" id="JAAMPI010000705">
    <property type="protein sequence ID" value="KAF4629219.1"/>
    <property type="molecule type" value="Genomic_DNA"/>
</dbReference>
<feature type="transmembrane region" description="Helical" evidence="6">
    <location>
        <begin position="290"/>
        <end position="311"/>
    </location>
</feature>
<keyword evidence="4 6" id="KW-0472">Membrane</keyword>
<dbReference type="SUPFAM" id="SSF103473">
    <property type="entry name" value="MFS general substrate transporter"/>
    <property type="match status" value="2"/>
</dbReference>
<reference evidence="8 9" key="1">
    <citation type="submission" date="2020-03" db="EMBL/GenBank/DDBJ databases">
        <title>Draft Genome Sequence of Cudoniella acicularis.</title>
        <authorList>
            <person name="Buettner E."/>
            <person name="Kellner H."/>
        </authorList>
    </citation>
    <scope>NUCLEOTIDE SEQUENCE [LARGE SCALE GENOMIC DNA]</scope>
    <source>
        <strain evidence="8 9">DSM 108380</strain>
    </source>
</reference>
<feature type="transmembrane region" description="Helical" evidence="6">
    <location>
        <begin position="158"/>
        <end position="179"/>
    </location>
</feature>
<feature type="transmembrane region" description="Helical" evidence="6">
    <location>
        <begin position="533"/>
        <end position="550"/>
    </location>
</feature>
<feature type="transmembrane region" description="Helical" evidence="6">
    <location>
        <begin position="191"/>
        <end position="210"/>
    </location>
</feature>
<evidence type="ECO:0000259" key="7">
    <source>
        <dbReference type="PROSITE" id="PS50850"/>
    </source>
</evidence>
<keyword evidence="2 6" id="KW-0812">Transmembrane</keyword>
<dbReference type="InterPro" id="IPR020846">
    <property type="entry name" value="MFS_dom"/>
</dbReference>
<gene>
    <name evidence="8" type="ORF">G7Y89_g8929</name>
</gene>
<feature type="transmembrane region" description="Helical" evidence="6">
    <location>
        <begin position="222"/>
        <end position="242"/>
    </location>
</feature>
<comment type="subcellular location">
    <subcellularLocation>
        <location evidence="1">Membrane</location>
        <topology evidence="1">Multi-pass membrane protein</topology>
    </subcellularLocation>
</comment>
<keyword evidence="3 6" id="KW-1133">Transmembrane helix</keyword>
<feature type="domain" description="Major facilitator superfamily (MFS) profile" evidence="7">
    <location>
        <begin position="73"/>
        <end position="555"/>
    </location>
</feature>
<dbReference type="PROSITE" id="PS50850">
    <property type="entry name" value="MFS"/>
    <property type="match status" value="1"/>
</dbReference>
<dbReference type="OrthoDB" id="10021397at2759"/>
<evidence type="ECO:0000256" key="2">
    <source>
        <dbReference type="ARBA" id="ARBA00022692"/>
    </source>
</evidence>
<evidence type="ECO:0000256" key="5">
    <source>
        <dbReference type="SAM" id="MobiDB-lite"/>
    </source>
</evidence>
<evidence type="ECO:0000256" key="1">
    <source>
        <dbReference type="ARBA" id="ARBA00004141"/>
    </source>
</evidence>
<feature type="compositionally biased region" description="Polar residues" evidence="5">
    <location>
        <begin position="564"/>
        <end position="579"/>
    </location>
</feature>
<organism evidence="8 9">
    <name type="scientific">Cudoniella acicularis</name>
    <dbReference type="NCBI Taxonomy" id="354080"/>
    <lineage>
        <taxon>Eukaryota</taxon>
        <taxon>Fungi</taxon>
        <taxon>Dikarya</taxon>
        <taxon>Ascomycota</taxon>
        <taxon>Pezizomycotina</taxon>
        <taxon>Leotiomycetes</taxon>
        <taxon>Helotiales</taxon>
        <taxon>Tricladiaceae</taxon>
        <taxon>Cudoniella</taxon>
    </lineage>
</organism>
<dbReference type="FunFam" id="1.20.1250.20:FF:000196">
    <property type="entry name" value="MFS toxin efflux pump (AflT)"/>
    <property type="match status" value="1"/>
</dbReference>
<evidence type="ECO:0000256" key="6">
    <source>
        <dbReference type="SAM" id="Phobius"/>
    </source>
</evidence>
<feature type="transmembrane region" description="Helical" evidence="6">
    <location>
        <begin position="364"/>
        <end position="386"/>
    </location>
</feature>
<dbReference type="Proteomes" id="UP000566819">
    <property type="component" value="Unassembled WGS sequence"/>
</dbReference>
<dbReference type="GO" id="GO:0022857">
    <property type="term" value="F:transmembrane transporter activity"/>
    <property type="evidence" value="ECO:0007669"/>
    <property type="project" value="InterPro"/>
</dbReference>
<feature type="transmembrane region" description="Helical" evidence="6">
    <location>
        <begin position="263"/>
        <end position="284"/>
    </location>
</feature>
<evidence type="ECO:0000313" key="8">
    <source>
        <dbReference type="EMBL" id="KAF4629219.1"/>
    </source>
</evidence>
<feature type="transmembrane region" description="Helical" evidence="6">
    <location>
        <begin position="332"/>
        <end position="352"/>
    </location>
</feature>
<feature type="transmembrane region" description="Helical" evidence="6">
    <location>
        <begin position="133"/>
        <end position="152"/>
    </location>
</feature>
<name>A0A8H4W332_9HELO</name>
<protein>
    <recommendedName>
        <fullName evidence="7">Major facilitator superfamily (MFS) profile domain-containing protein</fullName>
    </recommendedName>
</protein>
<evidence type="ECO:0000313" key="9">
    <source>
        <dbReference type="Proteomes" id="UP000566819"/>
    </source>
</evidence>
<evidence type="ECO:0000256" key="4">
    <source>
        <dbReference type="ARBA" id="ARBA00023136"/>
    </source>
</evidence>
<dbReference type="AlphaFoldDB" id="A0A8H4W332"/>
<dbReference type="PANTHER" id="PTHR23501:SF199">
    <property type="entry name" value="MFS EFFLUX TRANSPORTER INPD-RELATED"/>
    <property type="match status" value="1"/>
</dbReference>
<feature type="transmembrane region" description="Helical" evidence="6">
    <location>
        <begin position="108"/>
        <end position="126"/>
    </location>
</feature>